<feature type="transmembrane region" description="Helical" evidence="1">
    <location>
        <begin position="172"/>
        <end position="190"/>
    </location>
</feature>
<sequence length="208" mass="22877">MSPVFGAMFLWTSTAILWWSGWREEAAEDIPERAVAIYLAGWPFAVRFNPHISPSLTINGAMIWTVAAVTALAFRLDSSRRWAAVSAGVLLGAVHLLLNRVADFPSGMAAYYPSWAGAVLIGGLAGVFLRNAPEQIMTISTALFIGEIVGTFARSAWEPLIWGESSQWLEGWWIAVIFARLWSVSVRILASQARKRGWKAGLRGGEQR</sequence>
<protein>
    <submittedName>
        <fullName evidence="2">Uncharacterized protein</fullName>
    </submittedName>
</protein>
<dbReference type="RefSeq" id="WP_041066074.1">
    <property type="nucleotide sequence ID" value="NZ_JXAL01000026.1"/>
</dbReference>
<name>A0ABR5A2F9_9BACL</name>
<proteinExistence type="predicted"/>
<keyword evidence="1" id="KW-1133">Transmembrane helix</keyword>
<feature type="transmembrane region" description="Helical" evidence="1">
    <location>
        <begin position="110"/>
        <end position="129"/>
    </location>
</feature>
<dbReference type="EMBL" id="JXAL01000026">
    <property type="protein sequence ID" value="KIL34853.1"/>
    <property type="molecule type" value="Genomic_DNA"/>
</dbReference>
<evidence type="ECO:0000313" key="2">
    <source>
        <dbReference type="EMBL" id="KIL34853.1"/>
    </source>
</evidence>
<evidence type="ECO:0000256" key="1">
    <source>
        <dbReference type="SAM" id="Phobius"/>
    </source>
</evidence>
<feature type="transmembrane region" description="Helical" evidence="1">
    <location>
        <begin position="136"/>
        <end position="157"/>
    </location>
</feature>
<organism evidence="2 3">
    <name type="scientific">Cohnella kolymensis</name>
    <dbReference type="NCBI Taxonomy" id="1590652"/>
    <lineage>
        <taxon>Bacteria</taxon>
        <taxon>Bacillati</taxon>
        <taxon>Bacillota</taxon>
        <taxon>Bacilli</taxon>
        <taxon>Bacillales</taxon>
        <taxon>Paenibacillaceae</taxon>
        <taxon>Cohnella</taxon>
    </lineage>
</organism>
<accession>A0ABR5A2F9</accession>
<keyword evidence="3" id="KW-1185">Reference proteome</keyword>
<gene>
    <name evidence="2" type="ORF">SD71_17790</name>
</gene>
<feature type="transmembrane region" description="Helical" evidence="1">
    <location>
        <begin position="51"/>
        <end position="74"/>
    </location>
</feature>
<reference evidence="2 3" key="1">
    <citation type="submission" date="2014-12" db="EMBL/GenBank/DDBJ databases">
        <title>Draft genome sequence of Cohnella kolymensis strain B-2846.</title>
        <authorList>
            <person name="Karlyshev A.V."/>
            <person name="Kudryashova E.B."/>
        </authorList>
    </citation>
    <scope>NUCLEOTIDE SEQUENCE [LARGE SCALE GENOMIC DNA]</scope>
    <source>
        <strain evidence="2 3">VKM B-2846</strain>
    </source>
</reference>
<comment type="caution">
    <text evidence="2">The sequence shown here is derived from an EMBL/GenBank/DDBJ whole genome shotgun (WGS) entry which is preliminary data.</text>
</comment>
<keyword evidence="1" id="KW-0812">Transmembrane</keyword>
<feature type="transmembrane region" description="Helical" evidence="1">
    <location>
        <begin position="81"/>
        <end position="98"/>
    </location>
</feature>
<dbReference type="Proteomes" id="UP000054526">
    <property type="component" value="Unassembled WGS sequence"/>
</dbReference>
<keyword evidence="1" id="KW-0472">Membrane</keyword>
<evidence type="ECO:0000313" key="3">
    <source>
        <dbReference type="Proteomes" id="UP000054526"/>
    </source>
</evidence>